<proteinExistence type="predicted"/>
<evidence type="ECO:0000256" key="1">
    <source>
        <dbReference type="SAM" id="MobiDB-lite"/>
    </source>
</evidence>
<dbReference type="Proteomes" id="UP001459277">
    <property type="component" value="Unassembled WGS sequence"/>
</dbReference>
<gene>
    <name evidence="2" type="ORF">SO802_025706</name>
</gene>
<organism evidence="2 3">
    <name type="scientific">Lithocarpus litseifolius</name>
    <dbReference type="NCBI Taxonomy" id="425828"/>
    <lineage>
        <taxon>Eukaryota</taxon>
        <taxon>Viridiplantae</taxon>
        <taxon>Streptophyta</taxon>
        <taxon>Embryophyta</taxon>
        <taxon>Tracheophyta</taxon>
        <taxon>Spermatophyta</taxon>
        <taxon>Magnoliopsida</taxon>
        <taxon>eudicotyledons</taxon>
        <taxon>Gunneridae</taxon>
        <taxon>Pentapetalae</taxon>
        <taxon>rosids</taxon>
        <taxon>fabids</taxon>
        <taxon>Fagales</taxon>
        <taxon>Fagaceae</taxon>
        <taxon>Lithocarpus</taxon>
    </lineage>
</organism>
<comment type="caution">
    <text evidence="2">The sequence shown here is derived from an EMBL/GenBank/DDBJ whole genome shotgun (WGS) entry which is preliminary data.</text>
</comment>
<accession>A0AAW2BXK0</accession>
<feature type="region of interest" description="Disordered" evidence="1">
    <location>
        <begin position="11"/>
        <end position="38"/>
    </location>
</feature>
<dbReference type="EMBL" id="JAZDWU010000009">
    <property type="protein sequence ID" value="KAK9990721.1"/>
    <property type="molecule type" value="Genomic_DNA"/>
</dbReference>
<feature type="region of interest" description="Disordered" evidence="1">
    <location>
        <begin position="51"/>
        <end position="70"/>
    </location>
</feature>
<evidence type="ECO:0000313" key="3">
    <source>
        <dbReference type="Proteomes" id="UP001459277"/>
    </source>
</evidence>
<protein>
    <submittedName>
        <fullName evidence="2">Uncharacterized protein</fullName>
    </submittedName>
</protein>
<reference evidence="2 3" key="1">
    <citation type="submission" date="2024-01" db="EMBL/GenBank/DDBJ databases">
        <title>A telomere-to-telomere, gap-free genome of sweet tea (Lithocarpus litseifolius).</title>
        <authorList>
            <person name="Zhou J."/>
        </authorList>
    </citation>
    <scope>NUCLEOTIDE SEQUENCE [LARGE SCALE GENOMIC DNA]</scope>
    <source>
        <strain evidence="2">Zhou-2022a</strain>
        <tissue evidence="2">Leaf</tissue>
    </source>
</reference>
<keyword evidence="3" id="KW-1185">Reference proteome</keyword>
<feature type="compositionally biased region" description="Basic and acidic residues" evidence="1">
    <location>
        <begin position="27"/>
        <end position="38"/>
    </location>
</feature>
<name>A0AAW2BXK0_9ROSI</name>
<dbReference type="AlphaFoldDB" id="A0AAW2BXK0"/>
<feature type="compositionally biased region" description="Basic and acidic residues" evidence="1">
    <location>
        <begin position="52"/>
        <end position="66"/>
    </location>
</feature>
<sequence>MVFWVRATSRGRGHGFSGGPRIQPDPIQHETRHSLERRPNYIPMRYETSTRLGDRALPHNTEHEGLGRAGRGVGILASEPRRRVNRRSHVIGRSSSPVELAGRRDSGASQAHSFRYCCLNYYDSLCVCVFR</sequence>
<evidence type="ECO:0000313" key="2">
    <source>
        <dbReference type="EMBL" id="KAK9990721.1"/>
    </source>
</evidence>